<proteinExistence type="predicted"/>
<dbReference type="AlphaFoldDB" id="A0A021VKP2"/>
<accession>A0A021VKP2</accession>
<keyword evidence="2" id="KW-1185">Reference proteome</keyword>
<name>A0A021VKP2_9CELL</name>
<sequence length="63" mass="7243">MLKQVNRLAELDEFPREASASLLSTEQSYRLDLVRILNHVHGEIQAFNRTKDLYVGTVKSLLD</sequence>
<organism evidence="1 2">
    <name type="scientific">Actinotalea ferrariae CF5-4</name>
    <dbReference type="NCBI Taxonomy" id="948458"/>
    <lineage>
        <taxon>Bacteria</taxon>
        <taxon>Bacillati</taxon>
        <taxon>Actinomycetota</taxon>
        <taxon>Actinomycetes</taxon>
        <taxon>Micrococcales</taxon>
        <taxon>Cellulomonadaceae</taxon>
        <taxon>Actinotalea</taxon>
    </lineage>
</organism>
<dbReference type="Proteomes" id="UP000019753">
    <property type="component" value="Unassembled WGS sequence"/>
</dbReference>
<dbReference type="EMBL" id="AXCW01000546">
    <property type="protein sequence ID" value="EYR61789.1"/>
    <property type="molecule type" value="Genomic_DNA"/>
</dbReference>
<reference evidence="1 2" key="1">
    <citation type="submission" date="2014-01" db="EMBL/GenBank/DDBJ databases">
        <title>Actinotalea ferrariae CF5-4.</title>
        <authorList>
            <person name="Chen F."/>
            <person name="Li Y."/>
            <person name="Wang G."/>
        </authorList>
    </citation>
    <scope>NUCLEOTIDE SEQUENCE [LARGE SCALE GENOMIC DNA]</scope>
    <source>
        <strain evidence="1 2">CF5-4</strain>
    </source>
</reference>
<gene>
    <name evidence="1" type="ORF">N866_16615</name>
</gene>
<evidence type="ECO:0000313" key="2">
    <source>
        <dbReference type="Proteomes" id="UP000019753"/>
    </source>
</evidence>
<comment type="caution">
    <text evidence="1">The sequence shown here is derived from an EMBL/GenBank/DDBJ whole genome shotgun (WGS) entry which is preliminary data.</text>
</comment>
<protein>
    <submittedName>
        <fullName evidence="1">Uncharacterized protein</fullName>
    </submittedName>
</protein>
<evidence type="ECO:0000313" key="1">
    <source>
        <dbReference type="EMBL" id="EYR61789.1"/>
    </source>
</evidence>